<dbReference type="STRING" id="1193051.LEP1GSC017_1796"/>
<dbReference type="OrthoDB" id="342161at2"/>
<evidence type="ECO:0000313" key="2">
    <source>
        <dbReference type="Proteomes" id="UP000294684"/>
    </source>
</evidence>
<dbReference type="AlphaFoldDB" id="A0A4R8MUX6"/>
<dbReference type="EMBL" id="SORO01000001">
    <property type="protein sequence ID" value="TDY73184.1"/>
    <property type="molecule type" value="Genomic_DNA"/>
</dbReference>
<proteinExistence type="predicted"/>
<keyword evidence="2" id="KW-1185">Reference proteome</keyword>
<gene>
    <name evidence="1" type="ORF">CLV96_2207</name>
</gene>
<organism evidence="1 2">
    <name type="scientific">Leptospira meyeri</name>
    <dbReference type="NCBI Taxonomy" id="29508"/>
    <lineage>
        <taxon>Bacteria</taxon>
        <taxon>Pseudomonadati</taxon>
        <taxon>Spirochaetota</taxon>
        <taxon>Spirochaetia</taxon>
        <taxon>Leptospirales</taxon>
        <taxon>Leptospiraceae</taxon>
        <taxon>Leptospira</taxon>
    </lineage>
</organism>
<dbReference type="RefSeq" id="WP_004787469.1">
    <property type="nucleotide sequence ID" value="NZ_JAMQPX010000001.1"/>
</dbReference>
<reference evidence="1 2" key="1">
    <citation type="submission" date="2019-03" db="EMBL/GenBank/DDBJ databases">
        <title>Genomic Encyclopedia of Archaeal and Bacterial Type Strains, Phase II (KMG-II): from individual species to whole genera.</title>
        <authorList>
            <person name="Goeker M."/>
        </authorList>
    </citation>
    <scope>NUCLEOTIDE SEQUENCE [LARGE SCALE GENOMIC DNA]</scope>
    <source>
        <strain evidence="1 2">DSM 21537</strain>
    </source>
</reference>
<name>A0A4R8MUX6_LEPME</name>
<evidence type="ECO:0000313" key="1">
    <source>
        <dbReference type="EMBL" id="TDY73184.1"/>
    </source>
</evidence>
<dbReference type="Proteomes" id="UP000294684">
    <property type="component" value="Unassembled WGS sequence"/>
</dbReference>
<sequence>MKIFLSYITLFLFFFPLYSQTEQGESVIVSEKETSLKPEQNKRKIFSWYNDPTGPRYFSINPGVQFLSSSLTITSPYGKASMAEERNSVDENTSFLYDLKSKEWQLGEYWGLFILNRNAKFRNSRQVIQLTPATDSNSGRENVDLKTQTFGTYSMVLPVLYLGKAGNESFRIGLGMGVGKVNVQGTADFNDGLGLFANAVAFNSGRTLDDKIENLGRFSLLTSGNIDGDPYRAYLLSNLSTGNNLELLGVYSLLKGDLSTGSIEPLSYLIYAGAANGQLSALEIYALSSLGKGRINSKTNLAKSFYFFWEIPLGPVTWRLGFGGPFYTQNNFTVEIRGFEMSLYTPIEF</sequence>
<accession>A0A4R8MUX6</accession>
<protein>
    <submittedName>
        <fullName evidence="1">Uncharacterized protein</fullName>
    </submittedName>
</protein>
<comment type="caution">
    <text evidence="1">The sequence shown here is derived from an EMBL/GenBank/DDBJ whole genome shotgun (WGS) entry which is preliminary data.</text>
</comment>
<dbReference type="GeneID" id="79827503"/>